<dbReference type="InParanoid" id="W7WWH2"/>
<gene>
    <name evidence="2" type="ORF">TTHERM_000901708</name>
</gene>
<evidence type="ECO:0000313" key="3">
    <source>
        <dbReference type="Proteomes" id="UP000009168"/>
    </source>
</evidence>
<keyword evidence="1" id="KW-0472">Membrane</keyword>
<dbReference type="GeneID" id="24441059"/>
<name>W7WWH2_TETTS</name>
<reference evidence="3" key="1">
    <citation type="journal article" date="2006" name="PLoS Biol.">
        <title>Macronuclear genome sequence of the ciliate Tetrahymena thermophila, a model eukaryote.</title>
        <authorList>
            <person name="Eisen J.A."/>
            <person name="Coyne R.S."/>
            <person name="Wu M."/>
            <person name="Wu D."/>
            <person name="Thiagarajan M."/>
            <person name="Wortman J.R."/>
            <person name="Badger J.H."/>
            <person name="Ren Q."/>
            <person name="Amedeo P."/>
            <person name="Jones K.M."/>
            <person name="Tallon L.J."/>
            <person name="Delcher A.L."/>
            <person name="Salzberg S.L."/>
            <person name="Silva J.C."/>
            <person name="Haas B.J."/>
            <person name="Majoros W.H."/>
            <person name="Farzad M."/>
            <person name="Carlton J.M."/>
            <person name="Smith R.K. Jr."/>
            <person name="Garg J."/>
            <person name="Pearlman R.E."/>
            <person name="Karrer K.M."/>
            <person name="Sun L."/>
            <person name="Manning G."/>
            <person name="Elde N.C."/>
            <person name="Turkewitz A.P."/>
            <person name="Asai D.J."/>
            <person name="Wilkes D.E."/>
            <person name="Wang Y."/>
            <person name="Cai H."/>
            <person name="Collins K."/>
            <person name="Stewart B.A."/>
            <person name="Lee S.R."/>
            <person name="Wilamowska K."/>
            <person name="Weinberg Z."/>
            <person name="Ruzzo W.L."/>
            <person name="Wloga D."/>
            <person name="Gaertig J."/>
            <person name="Frankel J."/>
            <person name="Tsao C.-C."/>
            <person name="Gorovsky M.A."/>
            <person name="Keeling P.J."/>
            <person name="Waller R.F."/>
            <person name="Patron N.J."/>
            <person name="Cherry J.M."/>
            <person name="Stover N.A."/>
            <person name="Krieger C.J."/>
            <person name="del Toro C."/>
            <person name="Ryder H.F."/>
            <person name="Williamson S.C."/>
            <person name="Barbeau R.A."/>
            <person name="Hamilton E.P."/>
            <person name="Orias E."/>
        </authorList>
    </citation>
    <scope>NUCLEOTIDE SEQUENCE [LARGE SCALE GENOMIC DNA]</scope>
    <source>
        <strain evidence="3">SB210</strain>
    </source>
</reference>
<keyword evidence="1" id="KW-1133">Transmembrane helix</keyword>
<protein>
    <submittedName>
        <fullName evidence="2">Transmembrane protein, putative</fullName>
    </submittedName>
</protein>
<organism evidence="2 3">
    <name type="scientific">Tetrahymena thermophila (strain SB210)</name>
    <dbReference type="NCBI Taxonomy" id="312017"/>
    <lineage>
        <taxon>Eukaryota</taxon>
        <taxon>Sar</taxon>
        <taxon>Alveolata</taxon>
        <taxon>Ciliophora</taxon>
        <taxon>Intramacronucleata</taxon>
        <taxon>Oligohymenophorea</taxon>
        <taxon>Hymenostomatida</taxon>
        <taxon>Tetrahymenina</taxon>
        <taxon>Tetrahymenidae</taxon>
        <taxon>Tetrahymena</taxon>
    </lineage>
</organism>
<accession>W7WWH2</accession>
<dbReference type="Proteomes" id="UP000009168">
    <property type="component" value="Unassembled WGS sequence"/>
</dbReference>
<evidence type="ECO:0000256" key="1">
    <source>
        <dbReference type="SAM" id="Phobius"/>
    </source>
</evidence>
<keyword evidence="3" id="KW-1185">Reference proteome</keyword>
<dbReference type="AlphaFoldDB" id="W7WWH2"/>
<keyword evidence="1 2" id="KW-0812">Transmembrane</keyword>
<proteinExistence type="predicted"/>
<dbReference type="KEGG" id="tet:TTHERM_000901708"/>
<evidence type="ECO:0000313" key="2">
    <source>
        <dbReference type="EMBL" id="EWS71180.1"/>
    </source>
</evidence>
<sequence length="352" mass="42163">MFIDKNKRLPAIFDGDLIYLRTADYLFQPFSISKRTLEYQLVNLGKIQTNFFLTSQITKEIFKIEFNNISAYSFDLQYLGKILSGFFITNYFYDDKQIYFCEFDFFYKFDLLTKQLFNLTTTSTSINAQPVEQIINYYRLDETKYYKKSENIIDSQNMIIIKTQQEDNIYIGQTQQGDSQIHFFQSQNDFYWHINLFNNPYRILNLNSQNQIFLAQEFDDGQNWIAVYDKSSNQITIYNSTDIFKIIDINFLLQSDISIYVLNWIQPQFIYVKNNSLYLFAAFSNTQVKQICILDSKIIQYRVCQQQNIIVTLTSQNIIYSINVKFLIKFQFLINFYLFYNRCQILVKFKQT</sequence>
<feature type="transmembrane region" description="Helical" evidence="1">
    <location>
        <begin position="318"/>
        <end position="340"/>
    </location>
</feature>
<dbReference type="RefSeq" id="XP_012656278.1">
    <property type="nucleotide sequence ID" value="XM_012800824.1"/>
</dbReference>
<dbReference type="EMBL" id="GG662258">
    <property type="protein sequence ID" value="EWS71180.1"/>
    <property type="molecule type" value="Genomic_DNA"/>
</dbReference>